<protein>
    <submittedName>
        <fullName evidence="1">Uncharacterized protein</fullName>
    </submittedName>
</protein>
<gene>
    <name evidence="1" type="ORF">GCM10008101_22460</name>
</gene>
<proteinExistence type="predicted"/>
<reference evidence="2" key="1">
    <citation type="journal article" date="2019" name="Int. J. Syst. Evol. Microbiol.">
        <title>The Global Catalogue of Microorganisms (GCM) 10K type strain sequencing project: providing services to taxonomists for standard genome sequencing and annotation.</title>
        <authorList>
            <consortium name="The Broad Institute Genomics Platform"/>
            <consortium name="The Broad Institute Genome Sequencing Center for Infectious Disease"/>
            <person name="Wu L."/>
            <person name="Ma J."/>
        </authorList>
    </citation>
    <scope>NUCLEOTIDE SEQUENCE [LARGE SCALE GENOMIC DNA]</scope>
    <source>
        <strain evidence="2">KCTC 22558</strain>
    </source>
</reference>
<dbReference type="EMBL" id="BMXY01000003">
    <property type="protein sequence ID" value="GGZ67703.1"/>
    <property type="molecule type" value="Genomic_DNA"/>
</dbReference>
<keyword evidence="2" id="KW-1185">Reference proteome</keyword>
<comment type="caution">
    <text evidence="1">The sequence shown here is derived from an EMBL/GenBank/DDBJ whole genome shotgun (WGS) entry which is preliminary data.</text>
</comment>
<accession>A0ABQ3C4K5</accession>
<dbReference type="RefSeq" id="WP_189449949.1">
    <property type="nucleotide sequence ID" value="NZ_BMXY01000003.1"/>
</dbReference>
<organism evidence="1 2">
    <name type="scientific">Cognatilysobacter xinjiangensis</name>
    <dbReference type="NCBI Taxonomy" id="546892"/>
    <lineage>
        <taxon>Bacteria</taxon>
        <taxon>Pseudomonadati</taxon>
        <taxon>Pseudomonadota</taxon>
        <taxon>Gammaproteobacteria</taxon>
        <taxon>Lysobacterales</taxon>
        <taxon>Lysobacteraceae</taxon>
        <taxon>Cognatilysobacter</taxon>
    </lineage>
</organism>
<sequence>MTARSDHLQPTPDDRFIDIDPSWLDFGPDDPLDAQRWLNACADCGGAPSLAMNELRWQVRCDCGRAGTPGQLAAIAAVNWNKSPLSLHPAFGELPFFALDGLSIPAARAKLIRIREYLEEQKRRCERRIRARENFGHRYFQRIRAYLAWAIYAQGLVREAETRLLDEASRRKAANAH</sequence>
<evidence type="ECO:0000313" key="1">
    <source>
        <dbReference type="EMBL" id="GGZ67703.1"/>
    </source>
</evidence>
<evidence type="ECO:0000313" key="2">
    <source>
        <dbReference type="Proteomes" id="UP000643403"/>
    </source>
</evidence>
<name>A0ABQ3C4K5_9GAMM</name>
<dbReference type="Proteomes" id="UP000643403">
    <property type="component" value="Unassembled WGS sequence"/>
</dbReference>